<dbReference type="AlphaFoldDB" id="J9GAI2"/>
<dbReference type="EMBL" id="AMCI01004109">
    <property type="protein sequence ID" value="EJW98767.1"/>
    <property type="molecule type" value="Genomic_DNA"/>
</dbReference>
<dbReference type="CDD" id="cd04489">
    <property type="entry name" value="ExoVII_LU_OBF"/>
    <property type="match status" value="1"/>
</dbReference>
<dbReference type="Pfam" id="PF13742">
    <property type="entry name" value="tRNA_anti_2"/>
    <property type="match status" value="1"/>
</dbReference>
<protein>
    <submittedName>
        <fullName evidence="2">Exodeoxyribonuclease VII, large subunit</fullName>
    </submittedName>
</protein>
<sequence>MLQIKVSALVNKVNSFLSSHVKLDKALVSGELSNVKYVNGNCYFDLKDDQGQLSCTLWRSYAAKLGFTLEDG</sequence>
<dbReference type="GO" id="GO:0009318">
    <property type="term" value="C:exodeoxyribonuclease VII complex"/>
    <property type="evidence" value="ECO:0007669"/>
    <property type="project" value="InterPro"/>
</dbReference>
<feature type="non-terminal residue" evidence="2">
    <location>
        <position position="72"/>
    </location>
</feature>
<dbReference type="PANTHER" id="PTHR30008">
    <property type="entry name" value="EXODEOXYRIBONUCLEASE 7 LARGE SUBUNIT"/>
    <property type="match status" value="1"/>
</dbReference>
<dbReference type="GO" id="GO:0003676">
    <property type="term" value="F:nucleic acid binding"/>
    <property type="evidence" value="ECO:0007669"/>
    <property type="project" value="InterPro"/>
</dbReference>
<gene>
    <name evidence="2" type="ORF">EVA_13125</name>
</gene>
<proteinExistence type="predicted"/>
<accession>J9GAI2</accession>
<dbReference type="GO" id="GO:0008855">
    <property type="term" value="F:exodeoxyribonuclease VII activity"/>
    <property type="evidence" value="ECO:0007669"/>
    <property type="project" value="InterPro"/>
</dbReference>
<evidence type="ECO:0000259" key="1">
    <source>
        <dbReference type="Pfam" id="PF13742"/>
    </source>
</evidence>
<dbReference type="GO" id="GO:0006308">
    <property type="term" value="P:DNA catabolic process"/>
    <property type="evidence" value="ECO:0007669"/>
    <property type="project" value="InterPro"/>
</dbReference>
<dbReference type="PANTHER" id="PTHR30008:SF0">
    <property type="entry name" value="EXODEOXYRIBONUCLEASE 7 LARGE SUBUNIT"/>
    <property type="match status" value="1"/>
</dbReference>
<name>J9GAI2_9ZZZZ</name>
<evidence type="ECO:0000313" key="2">
    <source>
        <dbReference type="EMBL" id="EJW98767.1"/>
    </source>
</evidence>
<comment type="caution">
    <text evidence="2">The sequence shown here is derived from an EMBL/GenBank/DDBJ whole genome shotgun (WGS) entry which is preliminary data.</text>
</comment>
<dbReference type="InterPro" id="IPR025824">
    <property type="entry name" value="OB-fold_nuc-bd_dom"/>
</dbReference>
<organism evidence="2">
    <name type="scientific">gut metagenome</name>
    <dbReference type="NCBI Taxonomy" id="749906"/>
    <lineage>
        <taxon>unclassified sequences</taxon>
        <taxon>metagenomes</taxon>
        <taxon>organismal metagenomes</taxon>
    </lineage>
</organism>
<dbReference type="InterPro" id="IPR003753">
    <property type="entry name" value="Exonuc_VII_L"/>
</dbReference>
<reference evidence="2" key="1">
    <citation type="journal article" date="2012" name="PLoS ONE">
        <title>Gene sets for utilization of primary and secondary nutrition supplies in the distal gut of endangered iberian lynx.</title>
        <authorList>
            <person name="Alcaide M."/>
            <person name="Messina E."/>
            <person name="Richter M."/>
            <person name="Bargiela R."/>
            <person name="Peplies J."/>
            <person name="Huws S.A."/>
            <person name="Newbold C.J."/>
            <person name="Golyshin P.N."/>
            <person name="Simon M.A."/>
            <person name="Lopez G."/>
            <person name="Yakimov M.M."/>
            <person name="Ferrer M."/>
        </authorList>
    </citation>
    <scope>NUCLEOTIDE SEQUENCE</scope>
</reference>
<feature type="domain" description="OB-fold nucleic acid binding" evidence="1">
    <location>
        <begin position="5"/>
        <end position="72"/>
    </location>
</feature>